<evidence type="ECO:0000313" key="2">
    <source>
        <dbReference type="EMBL" id="SNS92660.1"/>
    </source>
</evidence>
<proteinExistence type="predicted"/>
<keyword evidence="1" id="KW-1133">Transmembrane helix</keyword>
<organism evidence="2 3">
    <name type="scientific">Ekhidna lutea</name>
    <dbReference type="NCBI Taxonomy" id="447679"/>
    <lineage>
        <taxon>Bacteria</taxon>
        <taxon>Pseudomonadati</taxon>
        <taxon>Bacteroidota</taxon>
        <taxon>Cytophagia</taxon>
        <taxon>Cytophagales</taxon>
        <taxon>Reichenbachiellaceae</taxon>
        <taxon>Ekhidna</taxon>
    </lineage>
</organism>
<dbReference type="EMBL" id="FZPD01000003">
    <property type="protein sequence ID" value="SNS92660.1"/>
    <property type="molecule type" value="Genomic_DNA"/>
</dbReference>
<dbReference type="RefSeq" id="WP_089356401.1">
    <property type="nucleotide sequence ID" value="NZ_FZPD01000003.1"/>
</dbReference>
<keyword evidence="1" id="KW-0472">Membrane</keyword>
<protein>
    <submittedName>
        <fullName evidence="2">Uncharacterized protein</fullName>
    </submittedName>
</protein>
<reference evidence="2 3" key="1">
    <citation type="submission" date="2017-06" db="EMBL/GenBank/DDBJ databases">
        <authorList>
            <person name="Kim H.J."/>
            <person name="Triplett B.A."/>
        </authorList>
    </citation>
    <scope>NUCLEOTIDE SEQUENCE [LARGE SCALE GENOMIC DNA]</scope>
    <source>
        <strain evidence="2 3">DSM 19307</strain>
    </source>
</reference>
<evidence type="ECO:0000256" key="1">
    <source>
        <dbReference type="SAM" id="Phobius"/>
    </source>
</evidence>
<name>A0A239IG61_EKHLU</name>
<evidence type="ECO:0000313" key="3">
    <source>
        <dbReference type="Proteomes" id="UP000198393"/>
    </source>
</evidence>
<feature type="transmembrane region" description="Helical" evidence="1">
    <location>
        <begin position="7"/>
        <end position="27"/>
    </location>
</feature>
<keyword evidence="1" id="KW-0812">Transmembrane</keyword>
<dbReference type="AlphaFoldDB" id="A0A239IG61"/>
<accession>A0A239IG61</accession>
<dbReference type="Proteomes" id="UP000198393">
    <property type="component" value="Unassembled WGS sequence"/>
</dbReference>
<keyword evidence="3" id="KW-1185">Reference proteome</keyword>
<sequence length="180" mass="20552">MNRAKQIYLAIIILCLIIIGFSTYYSLGGFDPVEVYVMEGEKERTVIGKEYIEGIRKSKLQSRVEEAKTVIDSGQLKGKLTVVYFKNDAIGADSIHYFVGASVDEIKDVLRLPAGYSYKEFTTDKVFKVFITQHWLVGPDPQEMDEIIEIKAIEEGEVLQPLSFDLYYSDGSWSTERWAR</sequence>
<gene>
    <name evidence="2" type="ORF">SAMN05421640_1655</name>
</gene>